<comment type="subcellular location">
    <subcellularLocation>
        <location evidence="1">Cell membrane</location>
        <topology evidence="1">Multi-pass membrane protein</topology>
    </subcellularLocation>
</comment>
<keyword evidence="4" id="KW-1003">Cell membrane</keyword>
<dbReference type="InterPro" id="IPR038770">
    <property type="entry name" value="Na+/solute_symporter_sf"/>
</dbReference>
<dbReference type="PANTHER" id="PTHR36838:SF4">
    <property type="entry name" value="AUXIN EFFLUX CARRIER FAMILY PROTEIN"/>
    <property type="match status" value="1"/>
</dbReference>
<feature type="transmembrane region" description="Helical" evidence="8">
    <location>
        <begin position="65"/>
        <end position="82"/>
    </location>
</feature>
<feature type="transmembrane region" description="Helical" evidence="8">
    <location>
        <begin position="23"/>
        <end position="44"/>
    </location>
</feature>
<dbReference type="Pfam" id="PF03547">
    <property type="entry name" value="Mem_trans"/>
    <property type="match status" value="2"/>
</dbReference>
<dbReference type="EMBL" id="QWEZ01000001">
    <property type="protein sequence ID" value="RRJ84305.1"/>
    <property type="molecule type" value="Genomic_DNA"/>
</dbReference>
<dbReference type="InterPro" id="IPR004776">
    <property type="entry name" value="Mem_transp_PIN-like"/>
</dbReference>
<protein>
    <submittedName>
        <fullName evidence="9">AEC family transporter</fullName>
    </submittedName>
</protein>
<evidence type="ECO:0000256" key="8">
    <source>
        <dbReference type="SAM" id="Phobius"/>
    </source>
</evidence>
<evidence type="ECO:0000256" key="4">
    <source>
        <dbReference type="ARBA" id="ARBA00022475"/>
    </source>
</evidence>
<keyword evidence="7 8" id="KW-0472">Membrane</keyword>
<feature type="transmembrane region" description="Helical" evidence="8">
    <location>
        <begin position="280"/>
        <end position="299"/>
    </location>
</feature>
<evidence type="ECO:0000256" key="3">
    <source>
        <dbReference type="ARBA" id="ARBA00022448"/>
    </source>
</evidence>
<organism evidence="9 10">
    <name type="scientific">Aestuariirhabdus litorea</name>
    <dbReference type="NCBI Taxonomy" id="2528527"/>
    <lineage>
        <taxon>Bacteria</taxon>
        <taxon>Pseudomonadati</taxon>
        <taxon>Pseudomonadota</taxon>
        <taxon>Gammaproteobacteria</taxon>
        <taxon>Oceanospirillales</taxon>
        <taxon>Aestuariirhabdaceae</taxon>
        <taxon>Aestuariirhabdus</taxon>
    </lineage>
</organism>
<accession>A0A3P3VNM5</accession>
<sequence length="338" mass="36497">MALIKREKLQCCPWSRLELVVDLYLDTLLFTVEITVPIFVIVFLGAFLRRIGFINENFIEISSRLVFNVTLPALLFISIIKLDLSQVFDPRQLLYSVLATLLVFFSLWFLSGAMVARGDQRGVFVQGSFRSNLGITGLALSANMYGEPGLAMASLLMATLTPLYNVLSVFALMAANRRGERIDWRGIGLGIVRNPLILSIALAVVLAHIKVELPAVLLKTGSYFSAMTLPLALLGIGGTLSLKALGKASSLSLWTAILKLVMVPLLLTLGALALGFRGEALGIMFLMFASPTAAVSFVMSRAMGGDSELAASIILITTLGSLLSISVGIFLLRLLQLA</sequence>
<dbReference type="PANTHER" id="PTHR36838">
    <property type="entry name" value="AUXIN EFFLUX CARRIER FAMILY PROTEIN"/>
    <property type="match status" value="1"/>
</dbReference>
<evidence type="ECO:0000313" key="10">
    <source>
        <dbReference type="Proteomes" id="UP000280792"/>
    </source>
</evidence>
<evidence type="ECO:0000256" key="7">
    <source>
        <dbReference type="ARBA" id="ARBA00023136"/>
    </source>
</evidence>
<feature type="transmembrane region" description="Helical" evidence="8">
    <location>
        <begin position="187"/>
        <end position="209"/>
    </location>
</feature>
<dbReference type="GO" id="GO:0055085">
    <property type="term" value="P:transmembrane transport"/>
    <property type="evidence" value="ECO:0007669"/>
    <property type="project" value="InterPro"/>
</dbReference>
<keyword evidence="3" id="KW-0813">Transport</keyword>
<name>A0A3P3VNM5_9GAMM</name>
<feature type="transmembrane region" description="Helical" evidence="8">
    <location>
        <begin position="94"/>
        <end position="116"/>
    </location>
</feature>
<keyword evidence="10" id="KW-1185">Reference proteome</keyword>
<evidence type="ECO:0000313" key="9">
    <source>
        <dbReference type="EMBL" id="RRJ84305.1"/>
    </source>
</evidence>
<feature type="transmembrane region" description="Helical" evidence="8">
    <location>
        <begin position="152"/>
        <end position="175"/>
    </location>
</feature>
<dbReference type="Gene3D" id="1.20.1530.20">
    <property type="match status" value="1"/>
</dbReference>
<dbReference type="PROSITE" id="PS00058">
    <property type="entry name" value="DNA_MISMATCH_REPAIR_1"/>
    <property type="match status" value="1"/>
</dbReference>
<dbReference type="GO" id="GO:0005886">
    <property type="term" value="C:plasma membrane"/>
    <property type="evidence" value="ECO:0007669"/>
    <property type="project" value="UniProtKB-SubCell"/>
</dbReference>
<dbReference type="Proteomes" id="UP000280792">
    <property type="component" value="Unassembled WGS sequence"/>
</dbReference>
<evidence type="ECO:0000256" key="6">
    <source>
        <dbReference type="ARBA" id="ARBA00022989"/>
    </source>
</evidence>
<evidence type="ECO:0000256" key="5">
    <source>
        <dbReference type="ARBA" id="ARBA00022692"/>
    </source>
</evidence>
<dbReference type="AlphaFoldDB" id="A0A3P3VNM5"/>
<dbReference type="InterPro" id="IPR014762">
    <property type="entry name" value="DNA_mismatch_repair_CS"/>
</dbReference>
<feature type="transmembrane region" description="Helical" evidence="8">
    <location>
        <begin position="221"/>
        <end position="241"/>
    </location>
</feature>
<proteinExistence type="inferred from homology"/>
<keyword evidence="5 8" id="KW-0812">Transmembrane</keyword>
<gene>
    <name evidence="9" type="ORF">D0544_04140</name>
</gene>
<reference evidence="9 10" key="2">
    <citation type="submission" date="2018-12" db="EMBL/GenBank/DDBJ databases">
        <title>Simiduia agarivorans gen. nov., sp. nov., a marine, agarolytic bacterium isolated from shallow coastal water from Keelung, Taiwan.</title>
        <authorList>
            <person name="Shieh W.Y."/>
        </authorList>
    </citation>
    <scope>NUCLEOTIDE SEQUENCE [LARGE SCALE GENOMIC DNA]</scope>
    <source>
        <strain evidence="9 10">GTF-13</strain>
    </source>
</reference>
<comment type="similarity">
    <text evidence="2">Belongs to the auxin efflux carrier (TC 2.A.69) family.</text>
</comment>
<comment type="caution">
    <text evidence="9">The sequence shown here is derived from an EMBL/GenBank/DDBJ whole genome shotgun (WGS) entry which is preliminary data.</text>
</comment>
<reference evidence="9 10" key="1">
    <citation type="submission" date="2018-08" db="EMBL/GenBank/DDBJ databases">
        <authorList>
            <person name="Khan S.A."/>
        </authorList>
    </citation>
    <scope>NUCLEOTIDE SEQUENCE [LARGE SCALE GENOMIC DNA]</scope>
    <source>
        <strain evidence="9 10">GTF-13</strain>
    </source>
</reference>
<evidence type="ECO:0000256" key="1">
    <source>
        <dbReference type="ARBA" id="ARBA00004651"/>
    </source>
</evidence>
<keyword evidence="6 8" id="KW-1133">Transmembrane helix</keyword>
<feature type="transmembrane region" description="Helical" evidence="8">
    <location>
        <begin position="253"/>
        <end position="274"/>
    </location>
</feature>
<evidence type="ECO:0000256" key="2">
    <source>
        <dbReference type="ARBA" id="ARBA00010145"/>
    </source>
</evidence>
<feature type="transmembrane region" description="Helical" evidence="8">
    <location>
        <begin position="311"/>
        <end position="335"/>
    </location>
</feature>